<reference evidence="11" key="1">
    <citation type="journal article" date="2010" name="Science">
        <title>The genome of the Western clawed frog Xenopus tropicalis.</title>
        <authorList>
            <person name="Hellsten U."/>
            <person name="Harland R.M."/>
            <person name="Gilchrist M.J."/>
            <person name="Hendrix D."/>
            <person name="Jurka J."/>
            <person name="Kapitonov V."/>
            <person name="Ovcharenko I."/>
            <person name="Putnam N.H."/>
            <person name="Shu S."/>
            <person name="Taher L."/>
            <person name="Blitz I.L."/>
            <person name="Blumberg B."/>
            <person name="Dichmann D.S."/>
            <person name="Dubchak I."/>
            <person name="Amaya E."/>
            <person name="Detter J.C."/>
            <person name="Fletcher R."/>
            <person name="Gerhard D.S."/>
            <person name="Goodstein D."/>
            <person name="Graves T."/>
            <person name="Grigoriev I.V."/>
            <person name="Grimwood J."/>
            <person name="Kawashima T."/>
            <person name="Lindquist E."/>
            <person name="Lucas S.M."/>
            <person name="Mead P.E."/>
            <person name="Mitros T."/>
            <person name="Ogino H."/>
            <person name="Ohta Y."/>
            <person name="Poliakov A.V."/>
            <person name="Pollet N."/>
            <person name="Robert J."/>
            <person name="Salamov A."/>
            <person name="Sater A.K."/>
            <person name="Schmutz J."/>
            <person name="Terry A."/>
            <person name="Vize P.D."/>
            <person name="Warren W.C."/>
            <person name="Wells D."/>
            <person name="Wills A."/>
            <person name="Wilson R.K."/>
            <person name="Zimmerman L.B."/>
            <person name="Zorn A.M."/>
            <person name="Grainger R."/>
            <person name="Grammer T."/>
            <person name="Khokha M.K."/>
            <person name="Richardson P.M."/>
            <person name="Rokhsar D.S."/>
        </authorList>
    </citation>
    <scope>NUCLEOTIDE SEQUENCE [LARGE SCALE GENOMIC DNA]</scope>
    <source>
        <strain evidence="11">Nigerian</strain>
    </source>
</reference>
<evidence type="ECO:0000256" key="1">
    <source>
        <dbReference type="ARBA" id="ARBA00003429"/>
    </source>
</evidence>
<feature type="domain" description="Cytochrome c oxidase assembly factor 3 mitochondrial coiled-coil" evidence="10">
    <location>
        <begin position="56"/>
        <end position="100"/>
    </location>
</feature>
<feature type="transmembrane region" description="Helical" evidence="8">
    <location>
        <begin position="69"/>
        <end position="88"/>
    </location>
</feature>
<keyword evidence="5 8" id="KW-1133">Transmembrane helix</keyword>
<accession>F6T275</accession>
<evidence type="ECO:0000313" key="11">
    <source>
        <dbReference type="Ensembl" id="ENSXETP00000053031"/>
    </source>
</evidence>
<proteinExistence type="inferred from homology"/>
<evidence type="ECO:0000256" key="5">
    <source>
        <dbReference type="ARBA" id="ARBA00022989"/>
    </source>
</evidence>
<evidence type="ECO:0000256" key="9">
    <source>
        <dbReference type="SAM" id="SignalP"/>
    </source>
</evidence>
<reference evidence="11" key="2">
    <citation type="submission" date="2011-06" db="UniProtKB">
        <authorList>
            <consortium name="Ensembl"/>
        </authorList>
    </citation>
    <scope>IDENTIFICATION</scope>
</reference>
<dbReference type="PANTHER" id="PTHR15642:SF3">
    <property type="entry name" value="CYTOCHROME C OXIDASE ASSEMBLY FACTOR 3 HOMOLOG, MITOCHONDRIAL"/>
    <property type="match status" value="1"/>
</dbReference>
<dbReference type="Ensembl" id="ENSXETT00000053031">
    <property type="protein sequence ID" value="ENSXETP00000053031"/>
    <property type="gene ID" value="ENSXETG00000024597"/>
</dbReference>
<dbReference type="InterPro" id="IPR018628">
    <property type="entry name" value="Coa3_CC"/>
</dbReference>
<dbReference type="GO" id="GO:0005743">
    <property type="term" value="C:mitochondrial inner membrane"/>
    <property type="evidence" value="ECO:0007669"/>
    <property type="project" value="UniProtKB-UniRule"/>
</dbReference>
<comment type="subcellular location">
    <subcellularLocation>
        <location evidence="2">Mitochondrion membrane</location>
        <topology evidence="2">Single-pass membrane protein</topology>
    </subcellularLocation>
</comment>
<feature type="chain" id="PRO_5030169427" description="Cytochrome c oxidase assembly factor 3" evidence="9">
    <location>
        <begin position="19"/>
        <end position="116"/>
    </location>
</feature>
<evidence type="ECO:0000256" key="6">
    <source>
        <dbReference type="ARBA" id="ARBA00023128"/>
    </source>
</evidence>
<protein>
    <recommendedName>
        <fullName evidence="8">Cytochrome c oxidase assembly factor 3</fullName>
    </recommendedName>
</protein>
<dbReference type="GO" id="GO:0033617">
    <property type="term" value="P:mitochondrial respiratory chain complex IV assembly"/>
    <property type="evidence" value="ECO:0007669"/>
    <property type="project" value="UniProtKB-UniRule"/>
</dbReference>
<dbReference type="InterPro" id="IPR041752">
    <property type="entry name" value="Coa3"/>
</dbReference>
<feature type="signal peptide" evidence="9">
    <location>
        <begin position="1"/>
        <end position="18"/>
    </location>
</feature>
<dbReference type="InParanoid" id="F6T275"/>
<evidence type="ECO:0000259" key="10">
    <source>
        <dbReference type="Pfam" id="PF09813"/>
    </source>
</evidence>
<comment type="function">
    <text evidence="8">Required for assembly of cytochrome c oxidase (complex IV).</text>
</comment>
<dbReference type="PANTHER" id="PTHR15642">
    <property type="entry name" value="CYTOCHROME C OXIDASE ASSEMBLY FACTOR 3, MITOCHONDRIAL"/>
    <property type="match status" value="1"/>
</dbReference>
<evidence type="ECO:0000256" key="7">
    <source>
        <dbReference type="ARBA" id="ARBA00023136"/>
    </source>
</evidence>
<evidence type="ECO:0000256" key="8">
    <source>
        <dbReference type="RuleBase" id="RU367056"/>
    </source>
</evidence>
<keyword evidence="9" id="KW-0732">Signal</keyword>
<keyword evidence="8" id="KW-0999">Mitochondrion inner membrane</keyword>
<dbReference type="FunCoup" id="F6T275">
    <property type="interactions" value="490"/>
</dbReference>
<sequence>MALGALWLCALCAPRNMAEKGSPKESVAKYAQRIDPKREKLSPEQQEFMRKTEMAQWRKNAGKLRGRNLVTGLVIGGIVLGIYGYTFYSVSQEKFLDELEVEAKAARASYPKTSAN</sequence>
<gene>
    <name evidence="11" type="primary">ccdc56</name>
</gene>
<accession>B0JZX9</accession>
<evidence type="ECO:0000256" key="2">
    <source>
        <dbReference type="ARBA" id="ARBA00004304"/>
    </source>
</evidence>
<keyword evidence="4 8" id="KW-0812">Transmembrane</keyword>
<evidence type="ECO:0000256" key="3">
    <source>
        <dbReference type="ARBA" id="ARBA00007035"/>
    </source>
</evidence>
<keyword evidence="7 8" id="KW-0472">Membrane</keyword>
<dbReference type="GeneTree" id="ENSGT00390000016262"/>
<dbReference type="Xenbase" id="XB-GENE-5749774">
    <property type="gene designation" value="ccdc56"/>
</dbReference>
<name>F6T275_XENTR</name>
<dbReference type="AlphaFoldDB" id="F6T275"/>
<comment type="function">
    <text evidence="1">Core component of the MITRAC (mitochondrial translation regulation assembly intermediate of cytochrome c oxidase complex) complex, that regulates cytochrome c oxidase assembly. MITRAC complexes regulate both translation of mitochondrial encoded components and assembly of nuclear-encoded components imported in mitochondrion. Required for efficient translation of MT-CO1 and mitochondrial respiratory chain complex IV assembly.</text>
</comment>
<dbReference type="Bgee" id="ENSXETG00000024597">
    <property type="expression patterns" value="Expressed in skeletal muscle tissue and 15 other cell types or tissues"/>
</dbReference>
<keyword evidence="6 8" id="KW-0496">Mitochondrion</keyword>
<organism evidence="11">
    <name type="scientific">Xenopus tropicalis</name>
    <name type="common">Western clawed frog</name>
    <name type="synonym">Silurana tropicalis</name>
    <dbReference type="NCBI Taxonomy" id="8364"/>
    <lineage>
        <taxon>Eukaryota</taxon>
        <taxon>Metazoa</taxon>
        <taxon>Chordata</taxon>
        <taxon>Craniata</taxon>
        <taxon>Vertebrata</taxon>
        <taxon>Euteleostomi</taxon>
        <taxon>Amphibia</taxon>
        <taxon>Batrachia</taxon>
        <taxon>Anura</taxon>
        <taxon>Pipoidea</taxon>
        <taxon>Pipidae</taxon>
        <taxon>Xenopodinae</taxon>
        <taxon>Xenopus</taxon>
        <taxon>Silurana</taxon>
    </lineage>
</organism>
<evidence type="ECO:0000256" key="4">
    <source>
        <dbReference type="ARBA" id="ARBA00022692"/>
    </source>
</evidence>
<dbReference type="Pfam" id="PF09813">
    <property type="entry name" value="Coa3_cc"/>
    <property type="match status" value="1"/>
</dbReference>
<comment type="subunit">
    <text evidence="8">Component of 250-400 kDa complexes called cytochrome oxidase assembly intermediates or COA complexes.</text>
</comment>
<comment type="similarity">
    <text evidence="3 8">Belongs to the COA3 family.</text>
</comment>